<keyword evidence="7 11" id="KW-1015">Disulfide bond</keyword>
<dbReference type="Pfam" id="PF01532">
    <property type="entry name" value="Glyco_hydro_47"/>
    <property type="match status" value="1"/>
</dbReference>
<comment type="cofactor">
    <cofactor evidence="1 10">
        <name>Ca(2+)</name>
        <dbReference type="ChEBI" id="CHEBI:29108"/>
    </cofactor>
</comment>
<evidence type="ECO:0000313" key="14">
    <source>
        <dbReference type="EMBL" id="CAD7701141.1"/>
    </source>
</evidence>
<comment type="similarity">
    <text evidence="3 12">Belongs to the glycosyl hydrolase 47 family.</text>
</comment>
<evidence type="ECO:0000256" key="3">
    <source>
        <dbReference type="ARBA" id="ARBA00007658"/>
    </source>
</evidence>
<evidence type="ECO:0000256" key="12">
    <source>
        <dbReference type="RuleBase" id="RU361193"/>
    </source>
</evidence>
<keyword evidence="13" id="KW-1133">Transmembrane helix</keyword>
<dbReference type="InterPro" id="IPR012341">
    <property type="entry name" value="6hp_glycosidase-like_sf"/>
</dbReference>
<keyword evidence="6 10" id="KW-0106">Calcium</keyword>
<evidence type="ECO:0000256" key="6">
    <source>
        <dbReference type="ARBA" id="ARBA00022837"/>
    </source>
</evidence>
<feature type="disulfide bond" evidence="11">
    <location>
        <begin position="446"/>
        <end position="480"/>
    </location>
</feature>
<evidence type="ECO:0000256" key="10">
    <source>
        <dbReference type="PIRSR" id="PIRSR601382-2"/>
    </source>
</evidence>
<dbReference type="GO" id="GO:0004571">
    <property type="term" value="F:mannosyl-oligosaccharide 1,2-alpha-mannosidase activity"/>
    <property type="evidence" value="ECO:0007669"/>
    <property type="project" value="UniProtKB-EC"/>
</dbReference>
<comment type="pathway">
    <text evidence="2">Protein modification; protein glycosylation.</text>
</comment>
<evidence type="ECO:0000256" key="13">
    <source>
        <dbReference type="SAM" id="Phobius"/>
    </source>
</evidence>
<keyword evidence="13" id="KW-0472">Membrane</keyword>
<evidence type="ECO:0000256" key="5">
    <source>
        <dbReference type="ARBA" id="ARBA00022801"/>
    </source>
</evidence>
<dbReference type="InterPro" id="IPR036026">
    <property type="entry name" value="Seven-hairpin_glycosidases"/>
</dbReference>
<dbReference type="Proteomes" id="UP000708148">
    <property type="component" value="Unassembled WGS sequence"/>
</dbReference>
<dbReference type="EC" id="3.2.1.-" evidence="12"/>
<reference evidence="14" key="1">
    <citation type="submission" date="2020-12" db="EMBL/GenBank/DDBJ databases">
        <authorList>
            <person name="Iha C."/>
        </authorList>
    </citation>
    <scope>NUCLEOTIDE SEQUENCE</scope>
</reference>
<keyword evidence="4 10" id="KW-0479">Metal-binding</keyword>
<dbReference type="Gene3D" id="1.50.10.10">
    <property type="match status" value="1"/>
</dbReference>
<comment type="catalytic activity">
    <reaction evidence="9">
        <text>N(4)-(alpha-D-Man-(1-&gt;2)-alpha-D-Man-(1-&gt;2)-alpha-D-Man-(1-&gt;3)-[alpha-D-Man-(1-&gt;2)-alpha-D-Man-(1-&gt;3)-[alpha-D-Man-(1-&gt;2)-alpha-D-Man-(1-&gt;6)]-alpha-D-Man-(1-&gt;6)]-beta-D-Man-(1-&gt;4)-beta-D-GlcNAc-(1-&gt;4)-beta-D-GlcNAc)-L-asparaginyl-[protein] (N-glucan mannose isomer 9A1,2,3B1,2,3) + 4 H2O = N(4)-(alpha-D-Man-(1-&gt;3)-[alpha-D-Man-(1-&gt;3)-[alpha-D-Man-(1-&gt;6)]-alpha-D-Man-(1-&gt;6)]-beta-D-Man-(1-&gt;4)-beta-D-GlcNAc-(1-&gt;4)-beta-D-GlcNAc)-L-asparaginyl-[protein] (N-glucan mannose isomer 5A1,2) + 4 beta-D-mannose</text>
        <dbReference type="Rhea" id="RHEA:56008"/>
        <dbReference type="Rhea" id="RHEA-COMP:14356"/>
        <dbReference type="Rhea" id="RHEA-COMP:14367"/>
        <dbReference type="ChEBI" id="CHEBI:15377"/>
        <dbReference type="ChEBI" id="CHEBI:28563"/>
        <dbReference type="ChEBI" id="CHEBI:59087"/>
        <dbReference type="ChEBI" id="CHEBI:139493"/>
        <dbReference type="EC" id="3.2.1.113"/>
    </reaction>
</comment>
<dbReference type="AlphaFoldDB" id="A0A8S1J5M8"/>
<evidence type="ECO:0000256" key="11">
    <source>
        <dbReference type="PIRSR" id="PIRSR601382-3"/>
    </source>
</evidence>
<comment type="caution">
    <text evidence="14">The sequence shown here is derived from an EMBL/GenBank/DDBJ whole genome shotgun (WGS) entry which is preliminary data.</text>
</comment>
<evidence type="ECO:0000256" key="9">
    <source>
        <dbReference type="ARBA" id="ARBA00048605"/>
    </source>
</evidence>
<gene>
    <name evidence="14" type="ORF">OSTQU699_LOCUS6500</name>
</gene>
<keyword evidence="12" id="KW-0326">Glycosidase</keyword>
<evidence type="ECO:0000313" key="15">
    <source>
        <dbReference type="Proteomes" id="UP000708148"/>
    </source>
</evidence>
<organism evidence="14 15">
    <name type="scientific">Ostreobium quekettii</name>
    <dbReference type="NCBI Taxonomy" id="121088"/>
    <lineage>
        <taxon>Eukaryota</taxon>
        <taxon>Viridiplantae</taxon>
        <taxon>Chlorophyta</taxon>
        <taxon>core chlorophytes</taxon>
        <taxon>Ulvophyceae</taxon>
        <taxon>TCBD clade</taxon>
        <taxon>Bryopsidales</taxon>
        <taxon>Ostreobineae</taxon>
        <taxon>Ostreobiaceae</taxon>
        <taxon>Ostreobium</taxon>
    </lineage>
</organism>
<proteinExistence type="inferred from homology"/>
<feature type="transmembrane region" description="Helical" evidence="13">
    <location>
        <begin position="21"/>
        <end position="40"/>
    </location>
</feature>
<keyword evidence="15" id="KW-1185">Reference proteome</keyword>
<dbReference type="GO" id="GO:0005509">
    <property type="term" value="F:calcium ion binding"/>
    <property type="evidence" value="ECO:0007669"/>
    <property type="project" value="InterPro"/>
</dbReference>
<dbReference type="GO" id="GO:0016020">
    <property type="term" value="C:membrane"/>
    <property type="evidence" value="ECO:0007669"/>
    <property type="project" value="InterPro"/>
</dbReference>
<dbReference type="PRINTS" id="PR00747">
    <property type="entry name" value="GLYHDRLASE47"/>
</dbReference>
<evidence type="ECO:0000256" key="8">
    <source>
        <dbReference type="ARBA" id="ARBA00047669"/>
    </source>
</evidence>
<keyword evidence="5 12" id="KW-0378">Hydrolase</keyword>
<comment type="catalytic activity">
    <reaction evidence="8">
        <text>N(4)-(alpha-D-Man-(1-&gt;2)-alpha-D-Man-(1-&gt;2)-alpha-D-Man-(1-&gt;3)-[alpha-D-Man-(1-&gt;3)-[alpha-D-Man-(1-&gt;2)-alpha-D-Man-(1-&gt;6)]-alpha-D-Man-(1-&gt;6)]-beta-D-Man-(1-&gt;4)-beta-D-GlcNAc-(1-&gt;4)-beta-D-GlcNAc)-L-asparaginyl-[protein] (N-glucan mannose isomer 8A1,2,3B1,3) + 3 H2O = N(4)-(alpha-D-Man-(1-&gt;3)-[alpha-D-Man-(1-&gt;3)-[alpha-D-Man-(1-&gt;6)]-alpha-D-Man-(1-&gt;6)]-beta-D-Man-(1-&gt;4)-beta-D-GlcNAc-(1-&gt;4)-beta-D-GlcNAc)-L-asparaginyl-[protein] (N-glucan mannose isomer 5A1,2) + 3 beta-D-mannose</text>
        <dbReference type="Rhea" id="RHEA:56028"/>
        <dbReference type="Rhea" id="RHEA-COMP:14358"/>
        <dbReference type="Rhea" id="RHEA-COMP:14367"/>
        <dbReference type="ChEBI" id="CHEBI:15377"/>
        <dbReference type="ChEBI" id="CHEBI:28563"/>
        <dbReference type="ChEBI" id="CHEBI:59087"/>
        <dbReference type="ChEBI" id="CHEBI:60628"/>
        <dbReference type="EC" id="3.2.1.113"/>
    </reaction>
</comment>
<dbReference type="OrthoDB" id="8118055at2759"/>
<feature type="binding site" evidence="10">
    <location>
        <position position="605"/>
    </location>
    <ligand>
        <name>Ca(2+)</name>
        <dbReference type="ChEBI" id="CHEBI:29108"/>
    </ligand>
</feature>
<dbReference type="SUPFAM" id="SSF48225">
    <property type="entry name" value="Seven-hairpin glycosidases"/>
    <property type="match status" value="1"/>
</dbReference>
<dbReference type="PANTHER" id="PTHR11742:SF55">
    <property type="entry name" value="ENDOPLASMIC RETICULUM MANNOSYL-OLIGOSACCHARIDE 1,2-ALPHA-MANNOSIDASE"/>
    <property type="match status" value="1"/>
</dbReference>
<dbReference type="GO" id="GO:0005783">
    <property type="term" value="C:endoplasmic reticulum"/>
    <property type="evidence" value="ECO:0007669"/>
    <property type="project" value="TreeGrafter"/>
</dbReference>
<accession>A0A8S1J5M8</accession>
<evidence type="ECO:0000256" key="4">
    <source>
        <dbReference type="ARBA" id="ARBA00022723"/>
    </source>
</evidence>
<dbReference type="InterPro" id="IPR050749">
    <property type="entry name" value="Glycosyl_Hydrolase_47"/>
</dbReference>
<sequence>MGRRGLLQAPATARISCPRGWTLLAICLTCLAIASLYATGPRAYHRAAESVDARADGSRKVRPLGAANADLAASPGEEQRAVLAPARIGFLPTTPPATAANAAPNNVNASQTGTVGKTAAAKNRTKVVPQPAWPGPSKAAWLESLPAWGIRRELDWTPEAVRGRVRGAFLHAWGAYKRFAWGHDELKPISQTYKTFSHIDMGLTIVDAADTMVVMGLEGEYAQAREWIATHLDFGAVNASVSFFETTIRFLGGLLSTHYLTGDAVYLDKAVDLGARLARAFNTSSGLPEPDVHLMTGALSNSRKTHELFLAEIGSCQLEMAALSRLSGNETFTRLAEAAEGVVLESPSWDGLRTTSMSSFSRRWWGLYSMGNSADSYYEYLLKRHIQARALGEPPETSQKYGAEFAKAMAGMARRLVRKTAHGLSMLADVGVARDNEARRMHHLACFVPGTLALGAATTTLFGDRADEMMALARELALTCYSFYKTTRTGLGPDIVSFPMDADYDMAPTGVNGNHLRPETVESLFVLYRLTGDRKYRQWGMDIFVAWETYARLPAGGYSTLLSVADPGSHGDSQESFFLAESLKYLYLLFEDPAVLPLDEWVFNTEAHPFSLDRRWSPEAGRRTFEWLMSRE</sequence>
<dbReference type="GO" id="GO:0005975">
    <property type="term" value="P:carbohydrate metabolic process"/>
    <property type="evidence" value="ECO:0007669"/>
    <property type="project" value="InterPro"/>
</dbReference>
<keyword evidence="13" id="KW-0812">Transmembrane</keyword>
<evidence type="ECO:0000256" key="1">
    <source>
        <dbReference type="ARBA" id="ARBA00001913"/>
    </source>
</evidence>
<evidence type="ECO:0000256" key="2">
    <source>
        <dbReference type="ARBA" id="ARBA00004922"/>
    </source>
</evidence>
<name>A0A8S1J5M8_9CHLO</name>
<dbReference type="EMBL" id="CAJHUC010001444">
    <property type="protein sequence ID" value="CAD7701141.1"/>
    <property type="molecule type" value="Genomic_DNA"/>
</dbReference>
<dbReference type="InterPro" id="IPR001382">
    <property type="entry name" value="Glyco_hydro_47"/>
</dbReference>
<evidence type="ECO:0000256" key="7">
    <source>
        <dbReference type="ARBA" id="ARBA00023157"/>
    </source>
</evidence>
<protein>
    <recommendedName>
        <fullName evidence="12">alpha-1,2-Mannosidase</fullName>
        <ecNumber evidence="12">3.2.1.-</ecNumber>
    </recommendedName>
</protein>
<dbReference type="PANTHER" id="PTHR11742">
    <property type="entry name" value="MANNOSYL-OLIGOSACCHARIDE ALPHA-1,2-MANNOSIDASE-RELATED"/>
    <property type="match status" value="1"/>
</dbReference>